<reference evidence="3" key="1">
    <citation type="submission" date="2016-09" db="EMBL/GenBank/DDBJ databases">
        <authorList>
            <person name="Varghese N."/>
            <person name="Submissions S."/>
        </authorList>
    </citation>
    <scope>NUCLEOTIDE SEQUENCE [LARGE SCALE GENOMIC DNA]</scope>
    <source>
        <strain evidence="3">S5</strain>
    </source>
</reference>
<organism evidence="2 3">
    <name type="scientific">Pelagirhabdus alkalitolerans</name>
    <dbReference type="NCBI Taxonomy" id="1612202"/>
    <lineage>
        <taxon>Bacteria</taxon>
        <taxon>Bacillati</taxon>
        <taxon>Bacillota</taxon>
        <taxon>Bacilli</taxon>
        <taxon>Bacillales</taxon>
        <taxon>Bacillaceae</taxon>
        <taxon>Pelagirhabdus</taxon>
    </lineage>
</organism>
<accession>A0A1G6KMZ6</accession>
<dbReference type="InterPro" id="IPR036249">
    <property type="entry name" value="Thioredoxin-like_sf"/>
</dbReference>
<sequence length="111" mass="12719">MSTFETLTDQLSLDTFIEQHDLSFLYISRPNCSVCVSLLPQIEEVMAEFPDVKPAYVNTETIPEVASRFNIFTVPVLILFVEGKEYLREARIVPVQPFKEKVQQIVEGYTS</sequence>
<dbReference type="RefSeq" id="WP_090796014.1">
    <property type="nucleotide sequence ID" value="NZ_FMYI01000006.1"/>
</dbReference>
<protein>
    <submittedName>
        <fullName evidence="2">Thioredoxin</fullName>
    </submittedName>
</protein>
<name>A0A1G6KMZ6_9BACI</name>
<proteinExistence type="predicted"/>
<dbReference type="AlphaFoldDB" id="A0A1G6KMZ6"/>
<dbReference type="EMBL" id="FMYI01000006">
    <property type="protein sequence ID" value="SDC31895.1"/>
    <property type="molecule type" value="Genomic_DNA"/>
</dbReference>
<gene>
    <name evidence="2" type="ORF">SAMN05421734_106133</name>
</gene>
<dbReference type="Proteomes" id="UP000242949">
    <property type="component" value="Unassembled WGS sequence"/>
</dbReference>
<dbReference type="Gene3D" id="3.40.30.10">
    <property type="entry name" value="Glutaredoxin"/>
    <property type="match status" value="1"/>
</dbReference>
<evidence type="ECO:0000259" key="1">
    <source>
        <dbReference type="Pfam" id="PF00085"/>
    </source>
</evidence>
<dbReference type="STRING" id="1612202.SAMN05421734_106133"/>
<feature type="domain" description="Thioredoxin" evidence="1">
    <location>
        <begin position="14"/>
        <end position="85"/>
    </location>
</feature>
<dbReference type="OrthoDB" id="411356at2"/>
<keyword evidence="3" id="KW-1185">Reference proteome</keyword>
<dbReference type="CDD" id="cd02947">
    <property type="entry name" value="TRX_family"/>
    <property type="match status" value="1"/>
</dbReference>
<dbReference type="InterPro" id="IPR013766">
    <property type="entry name" value="Thioredoxin_domain"/>
</dbReference>
<dbReference type="Pfam" id="PF00085">
    <property type="entry name" value="Thioredoxin"/>
    <property type="match status" value="1"/>
</dbReference>
<dbReference type="SUPFAM" id="SSF52833">
    <property type="entry name" value="Thioredoxin-like"/>
    <property type="match status" value="1"/>
</dbReference>
<evidence type="ECO:0000313" key="2">
    <source>
        <dbReference type="EMBL" id="SDC31895.1"/>
    </source>
</evidence>
<evidence type="ECO:0000313" key="3">
    <source>
        <dbReference type="Proteomes" id="UP000242949"/>
    </source>
</evidence>